<proteinExistence type="predicted"/>
<dbReference type="InterPro" id="IPR015300">
    <property type="entry name" value="DNA-bd_pseudobarrel_sf"/>
</dbReference>
<dbReference type="InterPro" id="IPR003340">
    <property type="entry name" value="B3_DNA-bd"/>
</dbReference>
<feature type="domain" description="TF-B3" evidence="7">
    <location>
        <begin position="24"/>
        <end position="117"/>
    </location>
</feature>
<dbReference type="Gene3D" id="2.40.330.10">
    <property type="entry name" value="DNA-binding pseudobarrel domain"/>
    <property type="match status" value="2"/>
</dbReference>
<evidence type="ECO:0000256" key="5">
    <source>
        <dbReference type="ARBA" id="ARBA00023242"/>
    </source>
</evidence>
<dbReference type="PANTHER" id="PTHR31920:SF37">
    <property type="entry name" value="B3 DOMAIN-CONTAINING TRANSCRIPTION FACTOR VRN1"/>
    <property type="match status" value="1"/>
</dbReference>
<comment type="caution">
    <text evidence="8">The sequence shown here is derived from an EMBL/GenBank/DDBJ whole genome shotgun (WGS) entry which is preliminary data.</text>
</comment>
<keyword evidence="5" id="KW-0539">Nucleus</keyword>
<keyword evidence="3" id="KW-0238">DNA-binding</keyword>
<evidence type="ECO:0000256" key="6">
    <source>
        <dbReference type="SAM" id="MobiDB-lite"/>
    </source>
</evidence>
<dbReference type="GO" id="GO:0003677">
    <property type="term" value="F:DNA binding"/>
    <property type="evidence" value="ECO:0007669"/>
    <property type="project" value="UniProtKB-KW"/>
</dbReference>
<dbReference type="PANTHER" id="PTHR31920">
    <property type="entry name" value="B3 DOMAIN-CONTAINING"/>
    <property type="match status" value="1"/>
</dbReference>
<feature type="compositionally biased region" description="Acidic residues" evidence="6">
    <location>
        <begin position="126"/>
        <end position="137"/>
    </location>
</feature>
<reference evidence="8 9" key="1">
    <citation type="submission" date="2020-10" db="EMBL/GenBank/DDBJ databases">
        <title>The Coptis chinensis genome and diversification of protoberbering-type alkaloids.</title>
        <authorList>
            <person name="Wang B."/>
            <person name="Shu S."/>
            <person name="Song C."/>
            <person name="Liu Y."/>
        </authorList>
    </citation>
    <scope>NUCLEOTIDE SEQUENCE [LARGE SCALE GENOMIC DNA]</scope>
    <source>
        <strain evidence="8">HL-2020</strain>
        <tissue evidence="8">Leaf</tissue>
    </source>
</reference>
<dbReference type="Proteomes" id="UP000631114">
    <property type="component" value="Unassembled WGS sequence"/>
</dbReference>
<keyword evidence="4" id="KW-0804">Transcription</keyword>
<evidence type="ECO:0000256" key="1">
    <source>
        <dbReference type="ARBA" id="ARBA00004123"/>
    </source>
</evidence>
<dbReference type="OrthoDB" id="623918at2759"/>
<feature type="domain" description="TF-B3" evidence="7">
    <location>
        <begin position="444"/>
        <end position="537"/>
    </location>
</feature>
<protein>
    <recommendedName>
        <fullName evidence="7">TF-B3 domain-containing protein</fullName>
    </recommendedName>
</protein>
<dbReference type="InterPro" id="IPR050655">
    <property type="entry name" value="Plant_B3_domain"/>
</dbReference>
<comment type="subcellular location">
    <subcellularLocation>
        <location evidence="1">Nucleus</location>
    </subcellularLocation>
</comment>
<dbReference type="CDD" id="cd10017">
    <property type="entry name" value="B3_DNA"/>
    <property type="match status" value="2"/>
</dbReference>
<dbReference type="AlphaFoldDB" id="A0A835LZH5"/>
<name>A0A835LZH5_9MAGN</name>
<evidence type="ECO:0000256" key="3">
    <source>
        <dbReference type="ARBA" id="ARBA00023125"/>
    </source>
</evidence>
<dbReference type="EMBL" id="JADFTS010000004">
    <property type="protein sequence ID" value="KAF9608829.1"/>
    <property type="molecule type" value="Genomic_DNA"/>
</dbReference>
<dbReference type="Pfam" id="PF02362">
    <property type="entry name" value="B3"/>
    <property type="match status" value="2"/>
</dbReference>
<dbReference type="PROSITE" id="PS50863">
    <property type="entry name" value="B3"/>
    <property type="match status" value="2"/>
</dbReference>
<keyword evidence="2" id="KW-0805">Transcription regulation</keyword>
<dbReference type="GO" id="GO:0005634">
    <property type="term" value="C:nucleus"/>
    <property type="evidence" value="ECO:0007669"/>
    <property type="project" value="UniProtKB-SubCell"/>
</dbReference>
<accession>A0A835LZH5</accession>
<sequence>MQKPKRREEKEECYQRRKEEKGSHFFKIIHSTCTEDGRLAIPQKFTRNFGKELSSTVVLKVPSGKEWNVQLKEDEGLVWFQKGWDAFVEYHSICVGHLLVFRYEGKSLFSVVICDMSASEIEYPCDSDDLEEPDFETGSETSSELENQEDDSVEILDNGNEENRPQWERSNAHIVVDKISQVVLPNFYCRGNGEPTMGPLRSFRSRWVDNKNMLLTKNMDSEQDFVPCAYDMQRPTEFVADRETTNIKQQDCELFGSIFKRVAEGGEVGCIYLNNNELTSPAPPKYTFRRPSCDDPYHLKNVEGPQESYSSFVYSGVPSNGGNIAHSKTVGVDANCSTKQEVRISDSSIVCMKRQGENVSGPRRLVSLREKERGIIPARAFTPENPLSTVTMGRSYVQGTCILYLPNILAKTCAVSVTGRFLEAQEKTRAIIARTGFSSDNPFCVVTMRPTYVSGNFSLNLPTAFAKKYLKESQGIILRISNGGMWYTRRQGEESRKLGNGWRAFVLDNQLKEDDVCIFELVDRKHLELKVLMFRELQHVLMSS</sequence>
<gene>
    <name evidence="8" type="ORF">IFM89_011867</name>
</gene>
<evidence type="ECO:0000256" key="4">
    <source>
        <dbReference type="ARBA" id="ARBA00023163"/>
    </source>
</evidence>
<feature type="region of interest" description="Disordered" evidence="6">
    <location>
        <begin position="126"/>
        <end position="152"/>
    </location>
</feature>
<evidence type="ECO:0000313" key="8">
    <source>
        <dbReference type="EMBL" id="KAF9608829.1"/>
    </source>
</evidence>
<organism evidence="8 9">
    <name type="scientific">Coptis chinensis</name>
    <dbReference type="NCBI Taxonomy" id="261450"/>
    <lineage>
        <taxon>Eukaryota</taxon>
        <taxon>Viridiplantae</taxon>
        <taxon>Streptophyta</taxon>
        <taxon>Embryophyta</taxon>
        <taxon>Tracheophyta</taxon>
        <taxon>Spermatophyta</taxon>
        <taxon>Magnoliopsida</taxon>
        <taxon>Ranunculales</taxon>
        <taxon>Ranunculaceae</taxon>
        <taxon>Coptidoideae</taxon>
        <taxon>Coptis</taxon>
    </lineage>
</organism>
<keyword evidence="9" id="KW-1185">Reference proteome</keyword>
<dbReference type="SMART" id="SM01019">
    <property type="entry name" value="B3"/>
    <property type="match status" value="2"/>
</dbReference>
<evidence type="ECO:0000259" key="7">
    <source>
        <dbReference type="PROSITE" id="PS50863"/>
    </source>
</evidence>
<evidence type="ECO:0000313" key="9">
    <source>
        <dbReference type="Proteomes" id="UP000631114"/>
    </source>
</evidence>
<evidence type="ECO:0000256" key="2">
    <source>
        <dbReference type="ARBA" id="ARBA00023015"/>
    </source>
</evidence>
<dbReference type="SUPFAM" id="SSF101936">
    <property type="entry name" value="DNA-binding pseudobarrel domain"/>
    <property type="match status" value="2"/>
</dbReference>